<gene>
    <name evidence="1" type="ORF">MGYG_06578</name>
</gene>
<proteinExistence type="predicted"/>
<sequence>MPPSSFNPLPTCPIPIQWDVPGRIAELQAMIDDPATSEPQKINLQAAIDLYHRKELPGPVVIIQDGKVISLKDFNINRPWWSKDGLSKETPRTDRLEQSVLQLTRIKVGIATDEAKPTKRQISKHGDHREIYPKDEPFYTHGRPAFPL</sequence>
<dbReference type="STRING" id="535722.E4UZQ0"/>
<reference evidence="2" key="1">
    <citation type="journal article" date="2012" name="MBio">
        <title>Comparative genome analysis of Trichophyton rubrum and related dermatophytes reveals candidate genes involved in infection.</title>
        <authorList>
            <person name="Martinez D.A."/>
            <person name="Oliver B.G."/>
            <person name="Graeser Y."/>
            <person name="Goldberg J.M."/>
            <person name="Li W."/>
            <person name="Martinez-Rossi N.M."/>
            <person name="Monod M."/>
            <person name="Shelest E."/>
            <person name="Barton R.C."/>
            <person name="Birch E."/>
            <person name="Brakhage A.A."/>
            <person name="Chen Z."/>
            <person name="Gurr S.J."/>
            <person name="Heiman D."/>
            <person name="Heitman J."/>
            <person name="Kosti I."/>
            <person name="Rossi A."/>
            <person name="Saif S."/>
            <person name="Samalova M."/>
            <person name="Saunders C.W."/>
            <person name="Shea T."/>
            <person name="Summerbell R.C."/>
            <person name="Xu J."/>
            <person name="Young S."/>
            <person name="Zeng Q."/>
            <person name="Birren B.W."/>
            <person name="Cuomo C.A."/>
            <person name="White T.C."/>
        </authorList>
    </citation>
    <scope>NUCLEOTIDE SEQUENCE [LARGE SCALE GENOMIC DNA]</scope>
    <source>
        <strain evidence="2">ATCC MYA-4604 / CBS 118893</strain>
    </source>
</reference>
<protein>
    <submittedName>
        <fullName evidence="1">Uncharacterized protein</fullName>
    </submittedName>
</protein>
<accession>E4UZQ0</accession>
<dbReference type="InParanoid" id="E4UZQ0"/>
<dbReference type="eggNOG" id="ENOG502T1GH">
    <property type="taxonomic scope" value="Eukaryota"/>
</dbReference>
<dbReference type="Proteomes" id="UP000002669">
    <property type="component" value="Unassembled WGS sequence"/>
</dbReference>
<name>E4UZQ0_ARTGP</name>
<dbReference type="RefSeq" id="XP_003172034.1">
    <property type="nucleotide sequence ID" value="XM_003171986.1"/>
</dbReference>
<dbReference type="VEuPathDB" id="FungiDB:MGYG_06578"/>
<dbReference type="OrthoDB" id="4173282at2759"/>
<dbReference type="AlphaFoldDB" id="E4UZQ0"/>
<dbReference type="GeneID" id="10027294"/>
<keyword evidence="2" id="KW-1185">Reference proteome</keyword>
<dbReference type="HOGENOM" id="CLU_1758375_0_0_1"/>
<organism evidence="2">
    <name type="scientific">Arthroderma gypseum (strain ATCC MYA-4604 / CBS 118893)</name>
    <name type="common">Microsporum gypseum</name>
    <dbReference type="NCBI Taxonomy" id="535722"/>
    <lineage>
        <taxon>Eukaryota</taxon>
        <taxon>Fungi</taxon>
        <taxon>Dikarya</taxon>
        <taxon>Ascomycota</taxon>
        <taxon>Pezizomycotina</taxon>
        <taxon>Eurotiomycetes</taxon>
        <taxon>Eurotiomycetidae</taxon>
        <taxon>Onygenales</taxon>
        <taxon>Arthrodermataceae</taxon>
        <taxon>Nannizzia</taxon>
    </lineage>
</organism>
<dbReference type="EMBL" id="DS989826">
    <property type="protein sequence ID" value="EFR03580.1"/>
    <property type="molecule type" value="Genomic_DNA"/>
</dbReference>
<evidence type="ECO:0000313" key="1">
    <source>
        <dbReference type="EMBL" id="EFR03580.1"/>
    </source>
</evidence>
<evidence type="ECO:0000313" key="2">
    <source>
        <dbReference type="Proteomes" id="UP000002669"/>
    </source>
</evidence>